<name>A0A7Y0BRG5_9SPHN</name>
<protein>
    <submittedName>
        <fullName evidence="1">DUF2332 family protein</fullName>
    </submittedName>
</protein>
<gene>
    <name evidence="1" type="ORF">HHL27_14820</name>
</gene>
<evidence type="ECO:0000313" key="2">
    <source>
        <dbReference type="Proteomes" id="UP000583556"/>
    </source>
</evidence>
<dbReference type="Pfam" id="PF10094">
    <property type="entry name" value="DUF2332"/>
    <property type="match status" value="1"/>
</dbReference>
<dbReference type="Proteomes" id="UP000583556">
    <property type="component" value="Unassembled WGS sequence"/>
</dbReference>
<dbReference type="InterPro" id="IPR011200">
    <property type="entry name" value="UCP012608"/>
</dbReference>
<organism evidence="1 2">
    <name type="scientific">Novosphingobium olei</name>
    <dbReference type="NCBI Taxonomy" id="2728851"/>
    <lineage>
        <taxon>Bacteria</taxon>
        <taxon>Pseudomonadati</taxon>
        <taxon>Pseudomonadota</taxon>
        <taxon>Alphaproteobacteria</taxon>
        <taxon>Sphingomonadales</taxon>
        <taxon>Sphingomonadaceae</taxon>
        <taxon>Novosphingobium</taxon>
    </lineage>
</organism>
<comment type="caution">
    <text evidence="1">The sequence shown here is derived from an EMBL/GenBank/DDBJ whole genome shotgun (WGS) entry which is preliminary data.</text>
</comment>
<dbReference type="PIRSF" id="PIRSF012608">
    <property type="entry name" value="UCP012608"/>
    <property type="match status" value="1"/>
</dbReference>
<dbReference type="RefSeq" id="WP_169494217.1">
    <property type="nucleotide sequence ID" value="NZ_AP029021.1"/>
</dbReference>
<keyword evidence="2" id="KW-1185">Reference proteome</keyword>
<accession>A0A7Y0BRG5</accession>
<evidence type="ECO:0000313" key="1">
    <source>
        <dbReference type="EMBL" id="NML94945.1"/>
    </source>
</evidence>
<proteinExistence type="predicted"/>
<reference evidence="1 2" key="1">
    <citation type="submission" date="2020-04" db="EMBL/GenBank/DDBJ databases">
        <title>Novosphingobium sp. TW-4 isolated from soil.</title>
        <authorList>
            <person name="Dahal R.H."/>
            <person name="Chaudhary D.K."/>
        </authorList>
    </citation>
    <scope>NUCLEOTIDE SEQUENCE [LARGE SCALE GENOMIC DNA]</scope>
    <source>
        <strain evidence="1 2">TW-4</strain>
    </source>
</reference>
<dbReference type="AlphaFoldDB" id="A0A7Y0BRG5"/>
<sequence length="354" mass="38596">MGILANLTSATAQEWTGIDLRRQADFMRQQHAPFSARVMDAAAIHLPQAPFCLSMFEGWSGDRRSAALPLRLLAGLHNLARRGVVPELSAAFATLDPDCEQAVALALATGDAMIAPWLMRPTQTNEVARSAATMAALRVVAGRFRLPIHLHEMGASAGLNLLLDGYAFDLGGVRAGDPASPLVIRPRWSGQAPRGAQPTIVQACGVDRTPLDFRDPGDCERLFSYVWPDRAERLRRLRLAIQLARHRTVDLQAGSAVEWLRDKLAAPRTGGVVQCIVHTMFHQYLGDEDKADVEAIFAEAGAAATEAAPLARISLEWTPSRSVVELVLTTWPTGTREVLAHAHPYGAWIRWLGD</sequence>
<dbReference type="EMBL" id="JABBGM010000006">
    <property type="protein sequence ID" value="NML94945.1"/>
    <property type="molecule type" value="Genomic_DNA"/>
</dbReference>